<evidence type="ECO:0000313" key="4">
    <source>
        <dbReference type="Proteomes" id="UP000253729"/>
    </source>
</evidence>
<dbReference type="InterPro" id="IPR027417">
    <property type="entry name" value="P-loop_NTPase"/>
</dbReference>
<dbReference type="Pfam" id="PF24883">
    <property type="entry name" value="NPHP3_N"/>
    <property type="match status" value="1"/>
</dbReference>
<dbReference type="Proteomes" id="UP000253729">
    <property type="component" value="Unassembled WGS sequence"/>
</dbReference>
<dbReference type="SUPFAM" id="SSF52540">
    <property type="entry name" value="P-loop containing nucleoside triphosphate hydrolases"/>
    <property type="match status" value="1"/>
</dbReference>
<reference evidence="3 4" key="1">
    <citation type="submission" date="2018-07" db="EMBL/GenBank/DDBJ databases">
        <title>The genomes of Aspergillus section Nigri reveals drivers in fungal speciation.</title>
        <authorList>
            <consortium name="DOE Joint Genome Institute"/>
            <person name="Vesth T.C."/>
            <person name="Nybo J."/>
            <person name="Theobald S."/>
            <person name="Brandl J."/>
            <person name="Frisvad J.C."/>
            <person name="Nielsen K.F."/>
            <person name="Lyhne E.K."/>
            <person name="Kogle M.E."/>
            <person name="Kuo A."/>
            <person name="Riley R."/>
            <person name="Clum A."/>
            <person name="Nolan M."/>
            <person name="Lipzen A."/>
            <person name="Salamov A."/>
            <person name="Henrissat B."/>
            <person name="Wiebenga A."/>
            <person name="De vries R.P."/>
            <person name="Grigoriev I.V."/>
            <person name="Mortensen U.H."/>
            <person name="Andersen M.R."/>
            <person name="Baker S.E."/>
        </authorList>
    </citation>
    <scope>NUCLEOTIDE SEQUENCE [LARGE SCALE GENOMIC DNA]</scope>
    <source>
        <strain evidence="3 4">CBS 139.54b</strain>
    </source>
</reference>
<evidence type="ECO:0000259" key="2">
    <source>
        <dbReference type="Pfam" id="PF24883"/>
    </source>
</evidence>
<dbReference type="GeneID" id="38142533"/>
<evidence type="ECO:0000313" key="3">
    <source>
        <dbReference type="EMBL" id="RDH29284.1"/>
    </source>
</evidence>
<organism evidence="3 4">
    <name type="scientific">Aspergillus welwitschiae</name>
    <dbReference type="NCBI Taxonomy" id="1341132"/>
    <lineage>
        <taxon>Eukaryota</taxon>
        <taxon>Fungi</taxon>
        <taxon>Dikarya</taxon>
        <taxon>Ascomycota</taxon>
        <taxon>Pezizomycotina</taxon>
        <taxon>Eurotiomycetes</taxon>
        <taxon>Eurotiomycetidae</taxon>
        <taxon>Eurotiales</taxon>
        <taxon>Aspergillaceae</taxon>
        <taxon>Aspergillus</taxon>
        <taxon>Aspergillus subgen. Circumdati</taxon>
    </lineage>
</organism>
<keyword evidence="4" id="KW-1185">Reference proteome</keyword>
<proteinExistence type="predicted"/>
<dbReference type="PANTHER" id="PTHR10039">
    <property type="entry name" value="AMELOGENIN"/>
    <property type="match status" value="1"/>
</dbReference>
<protein>
    <recommendedName>
        <fullName evidence="2">Nephrocystin 3-like N-terminal domain-containing protein</fullName>
    </recommendedName>
</protein>
<keyword evidence="1" id="KW-0677">Repeat</keyword>
<dbReference type="STRING" id="1341132.A0A3F3PQV1"/>
<accession>A0A3F3PQV1</accession>
<dbReference type="RefSeq" id="XP_026622306.1">
    <property type="nucleotide sequence ID" value="XM_026774177.1"/>
</dbReference>
<sequence length="576" mass="64852">MGGEAIVGPALSGQFYAGTGKQYNFGSVSGEKIYMGDVQVFSTLPFAKSACFNSRQREHDSFCLEGTRMDLLKDIAEWIDADHDEGIFWLSGMVGTGKTTVARTVARNYDQQSRLAASFFFTDENGDANSADFFASTVACQLANFDTSMKNAIQEVLERCPLLPYQGLLEQWTRLVKEPLTAFIKKPDQNPMIIVVDSLDLCPAKDDQRLILRLLSGITQACDNKVLVFLASRPESAIRSELSGIPHKMLKLQDINSRIVDSDINLLLDHEIGKILAPFEPYQAKYLWGSGIIPTFVIFARGLFLWAATACQYIRDAKNPQIIMQRLRNIEAGRPEKGTPIEVLYKIYTSVLDDSVNIAWDENEKATYWNSIRRILCAITYNRHMLPKAALANLIQMDDIDSMLEDLHSVIRIPEDNNKQIRFLHGSLYKFVTTMEHPSLYLTPQQSHSMLADSCLDLLNEACGQDSGKLQYIHQNGAEPKTQKVSQALQYACTMWVDHLSDGEESLPRDSKAFVFLKTHGKSWTKLLISSGQGFFVERLGDKLVEMIEKDREDDKRFVDELLPADSNPEISAQDQ</sequence>
<dbReference type="EMBL" id="KZ852069">
    <property type="protein sequence ID" value="RDH29284.1"/>
    <property type="molecule type" value="Genomic_DNA"/>
</dbReference>
<feature type="domain" description="Nephrocystin 3-like N-terminal" evidence="2">
    <location>
        <begin position="74"/>
        <end position="233"/>
    </location>
</feature>
<name>A0A3F3PQV1_9EURO</name>
<dbReference type="PANTHER" id="PTHR10039:SF17">
    <property type="entry name" value="FUNGAL STAND N-TERMINAL GOODBYE DOMAIN-CONTAINING PROTEIN-RELATED"/>
    <property type="match status" value="1"/>
</dbReference>
<dbReference type="InterPro" id="IPR056884">
    <property type="entry name" value="NPHP3-like_N"/>
</dbReference>
<dbReference type="Gene3D" id="3.40.50.300">
    <property type="entry name" value="P-loop containing nucleotide triphosphate hydrolases"/>
    <property type="match status" value="1"/>
</dbReference>
<evidence type="ECO:0000256" key="1">
    <source>
        <dbReference type="ARBA" id="ARBA00022737"/>
    </source>
</evidence>
<dbReference type="AlphaFoldDB" id="A0A3F3PQV1"/>
<gene>
    <name evidence="3" type="ORF">BDQ94DRAFT_182532</name>
</gene>